<evidence type="ECO:0000313" key="6">
    <source>
        <dbReference type="Proteomes" id="UP000503540"/>
    </source>
</evidence>
<accession>A0A6G9YGX3</accession>
<dbReference type="InterPro" id="IPR009057">
    <property type="entry name" value="Homeodomain-like_sf"/>
</dbReference>
<evidence type="ECO:0000256" key="3">
    <source>
        <dbReference type="ARBA" id="ARBA00023163"/>
    </source>
</evidence>
<evidence type="ECO:0000259" key="4">
    <source>
        <dbReference type="PROSITE" id="PS01124"/>
    </source>
</evidence>
<keyword evidence="2" id="KW-0238">DNA-binding</keyword>
<dbReference type="PRINTS" id="PR00032">
    <property type="entry name" value="HTHARAC"/>
</dbReference>
<gene>
    <name evidence="5" type="ORF">F5544_22695</name>
</gene>
<dbReference type="InterPro" id="IPR050204">
    <property type="entry name" value="AraC_XylS_family_regulators"/>
</dbReference>
<dbReference type="GO" id="GO:0003700">
    <property type="term" value="F:DNA-binding transcription factor activity"/>
    <property type="evidence" value="ECO:0007669"/>
    <property type="project" value="InterPro"/>
</dbReference>
<feature type="domain" description="HTH araC/xylS-type" evidence="4">
    <location>
        <begin position="88"/>
        <end position="186"/>
    </location>
</feature>
<sequence>MLRVGLASAGSDTTGTVLPETMLVTGFANDQPTVTAMLRDLVSECERPHGVVGNRIVTLLASIAVSSWHARGCAPHQWLMQVNDPDLAKAVAAIRGAPGREWTVEELARIALASRTSFAARFRTATGQTPGRYLASVRIEHAKRQLASSDLSIGAIGHRLGYGSQTAFGRAFRRHTGLTPTQWRQRRLG</sequence>
<dbReference type="RefSeq" id="WP_167475090.1">
    <property type="nucleotide sequence ID" value="NZ_CP046172.1"/>
</dbReference>
<dbReference type="Pfam" id="PF12833">
    <property type="entry name" value="HTH_18"/>
    <property type="match status" value="1"/>
</dbReference>
<name>A0A6G9YGX3_9NOCA</name>
<keyword evidence="1" id="KW-0805">Transcription regulation</keyword>
<dbReference type="PANTHER" id="PTHR46796">
    <property type="entry name" value="HTH-TYPE TRANSCRIPTIONAL ACTIVATOR RHAS-RELATED"/>
    <property type="match status" value="1"/>
</dbReference>
<proteinExistence type="predicted"/>
<dbReference type="SMART" id="SM00342">
    <property type="entry name" value="HTH_ARAC"/>
    <property type="match status" value="1"/>
</dbReference>
<protein>
    <submittedName>
        <fullName evidence="5">Helix-turn-helix domain-containing protein</fullName>
    </submittedName>
</protein>
<dbReference type="InterPro" id="IPR018060">
    <property type="entry name" value="HTH_AraC"/>
</dbReference>
<dbReference type="Proteomes" id="UP000503540">
    <property type="component" value="Chromosome"/>
</dbReference>
<dbReference type="Gene3D" id="1.10.10.60">
    <property type="entry name" value="Homeodomain-like"/>
    <property type="match status" value="2"/>
</dbReference>
<reference evidence="5 6" key="1">
    <citation type="journal article" date="2019" name="ACS Chem. Biol.">
        <title>Identification and Mobilization of a Cryptic Antibiotic Biosynthesis Gene Locus from a Human-Pathogenic Nocardia Isolate.</title>
        <authorList>
            <person name="Herisse M."/>
            <person name="Ishida K."/>
            <person name="Porter J.L."/>
            <person name="Howden B."/>
            <person name="Hertweck C."/>
            <person name="Stinear T.P."/>
            <person name="Pidot S.J."/>
        </authorList>
    </citation>
    <scope>NUCLEOTIDE SEQUENCE [LARGE SCALE GENOMIC DNA]</scope>
    <source>
        <strain evidence="5 6">AUSMDU00012717</strain>
    </source>
</reference>
<dbReference type="InterPro" id="IPR018062">
    <property type="entry name" value="HTH_AraC-typ_CS"/>
</dbReference>
<evidence type="ECO:0000256" key="1">
    <source>
        <dbReference type="ARBA" id="ARBA00023015"/>
    </source>
</evidence>
<evidence type="ECO:0000256" key="2">
    <source>
        <dbReference type="ARBA" id="ARBA00023125"/>
    </source>
</evidence>
<keyword evidence="6" id="KW-1185">Reference proteome</keyword>
<dbReference type="InterPro" id="IPR020449">
    <property type="entry name" value="Tscrpt_reg_AraC-type_HTH"/>
</dbReference>
<dbReference type="KEGG" id="nah:F5544_22695"/>
<dbReference type="SUPFAM" id="SSF46689">
    <property type="entry name" value="Homeodomain-like"/>
    <property type="match status" value="2"/>
</dbReference>
<dbReference type="AlphaFoldDB" id="A0A6G9YGX3"/>
<dbReference type="EMBL" id="CP046172">
    <property type="protein sequence ID" value="QIS12400.1"/>
    <property type="molecule type" value="Genomic_DNA"/>
</dbReference>
<evidence type="ECO:0000313" key="5">
    <source>
        <dbReference type="EMBL" id="QIS12400.1"/>
    </source>
</evidence>
<dbReference type="PROSITE" id="PS00041">
    <property type="entry name" value="HTH_ARAC_FAMILY_1"/>
    <property type="match status" value="1"/>
</dbReference>
<keyword evidence="3" id="KW-0804">Transcription</keyword>
<dbReference type="PANTHER" id="PTHR46796:SF13">
    <property type="entry name" value="HTH-TYPE TRANSCRIPTIONAL ACTIVATOR RHAS"/>
    <property type="match status" value="1"/>
</dbReference>
<dbReference type="GO" id="GO:0043565">
    <property type="term" value="F:sequence-specific DNA binding"/>
    <property type="evidence" value="ECO:0007669"/>
    <property type="project" value="InterPro"/>
</dbReference>
<dbReference type="PROSITE" id="PS01124">
    <property type="entry name" value="HTH_ARAC_FAMILY_2"/>
    <property type="match status" value="1"/>
</dbReference>
<organism evidence="5 6">
    <name type="scientific">Nocardia arthritidis</name>
    <dbReference type="NCBI Taxonomy" id="228602"/>
    <lineage>
        <taxon>Bacteria</taxon>
        <taxon>Bacillati</taxon>
        <taxon>Actinomycetota</taxon>
        <taxon>Actinomycetes</taxon>
        <taxon>Mycobacteriales</taxon>
        <taxon>Nocardiaceae</taxon>
        <taxon>Nocardia</taxon>
    </lineage>
</organism>